<dbReference type="EMBL" id="VXIS01000039">
    <property type="protein sequence ID" value="KAA8911152.1"/>
    <property type="molecule type" value="Genomic_DNA"/>
</dbReference>
<protein>
    <submittedName>
        <fullName evidence="1">Peroxin-3</fullName>
    </submittedName>
</protein>
<evidence type="ECO:0000313" key="2">
    <source>
        <dbReference type="Proteomes" id="UP000326924"/>
    </source>
</evidence>
<dbReference type="GO" id="GO:0005778">
    <property type="term" value="C:peroxisomal membrane"/>
    <property type="evidence" value="ECO:0007669"/>
    <property type="project" value="InterPro"/>
</dbReference>
<dbReference type="PANTHER" id="PTHR28080">
    <property type="entry name" value="PEROXISOMAL BIOGENESIS FACTOR 3"/>
    <property type="match status" value="1"/>
</dbReference>
<sequence>MFMSTRNFFKRNRRNLAVGFGLLSAGYLAVQYMGNKISEARSRLMTERVAKENINRRFQQNQEDCTYTVSALLPTATENIVKELPVEALTQELQQKKAARIAKSSGASDAGGTVTLPTASVVSLREDDTQSLQSFASETFSTVLPPPTAEEKRKPRKTKLQLWDEIKIYSITRSFTLLYTLSLLTLLTRVQLNLLGRKNYLSSVLTLASGRNDADPTIRLEEETTAGTDDLETNRAYLTFSWWLLHRGWRLLNARVEAATKSVFGALTPRDTITLGRFRSLAMEVRRQVEAPESGEIAWLQFLLPPREQEENVLRESGVAIPSPPPQELRWLLDETSDLLESPMAAQVLAHMLAVGFEMLIDGKLAPATFPHSAAASTAEAAAAEESDASSIYPPKPRLAPRVDDDAPAKFASVLAFLAKQAPVIGGTSLAAAGGNEYLVAMEKGTELEGFSALVYTSNFESVAAAQAELSS</sequence>
<reference evidence="1 2" key="1">
    <citation type="submission" date="2019-09" db="EMBL/GenBank/DDBJ databases">
        <title>Draft genome of the ectomycorrhizal ascomycete Sphaerosporella brunnea.</title>
        <authorList>
            <consortium name="DOE Joint Genome Institute"/>
            <person name="Benucci G.M."/>
            <person name="Marozzi G."/>
            <person name="Antonielli L."/>
            <person name="Sanchez S."/>
            <person name="Marco P."/>
            <person name="Wang X."/>
            <person name="Falini L.B."/>
            <person name="Barry K."/>
            <person name="Haridas S."/>
            <person name="Lipzen A."/>
            <person name="Labutti K."/>
            <person name="Grigoriev I.V."/>
            <person name="Murat C."/>
            <person name="Martin F."/>
            <person name="Albertini E."/>
            <person name="Donnini D."/>
            <person name="Bonito G."/>
        </authorList>
    </citation>
    <scope>NUCLEOTIDE SEQUENCE [LARGE SCALE GENOMIC DNA]</scope>
    <source>
        <strain evidence="1 2">Sb_GMNB300</strain>
    </source>
</reference>
<accession>A0A5J5F4M8</accession>
<dbReference type="Pfam" id="PF04882">
    <property type="entry name" value="Peroxin-3"/>
    <property type="match status" value="1"/>
</dbReference>
<name>A0A5J5F4M8_9PEZI</name>
<dbReference type="FunCoup" id="A0A5J5F4M8">
    <property type="interactions" value="192"/>
</dbReference>
<keyword evidence="2" id="KW-1185">Reference proteome</keyword>
<dbReference type="InParanoid" id="A0A5J5F4M8"/>
<dbReference type="GO" id="GO:0030674">
    <property type="term" value="F:protein-macromolecule adaptor activity"/>
    <property type="evidence" value="ECO:0007669"/>
    <property type="project" value="TreeGrafter"/>
</dbReference>
<organism evidence="1 2">
    <name type="scientific">Sphaerosporella brunnea</name>
    <dbReference type="NCBI Taxonomy" id="1250544"/>
    <lineage>
        <taxon>Eukaryota</taxon>
        <taxon>Fungi</taxon>
        <taxon>Dikarya</taxon>
        <taxon>Ascomycota</taxon>
        <taxon>Pezizomycotina</taxon>
        <taxon>Pezizomycetes</taxon>
        <taxon>Pezizales</taxon>
        <taxon>Pyronemataceae</taxon>
        <taxon>Sphaerosporella</taxon>
    </lineage>
</organism>
<gene>
    <name evidence="1" type="ORF">FN846DRAFT_1027093</name>
</gene>
<dbReference type="InterPro" id="IPR006966">
    <property type="entry name" value="Peroxin-3"/>
</dbReference>
<proteinExistence type="predicted"/>
<dbReference type="PANTHER" id="PTHR28080:SF1">
    <property type="entry name" value="PEROXISOMAL BIOGENESIS FACTOR 3"/>
    <property type="match status" value="1"/>
</dbReference>
<comment type="caution">
    <text evidence="1">The sequence shown here is derived from an EMBL/GenBank/DDBJ whole genome shotgun (WGS) entry which is preliminary data.</text>
</comment>
<evidence type="ECO:0000313" key="1">
    <source>
        <dbReference type="EMBL" id="KAA8911152.1"/>
    </source>
</evidence>
<dbReference type="GO" id="GO:0045046">
    <property type="term" value="P:protein import into peroxisome membrane"/>
    <property type="evidence" value="ECO:0007669"/>
    <property type="project" value="TreeGrafter"/>
</dbReference>
<dbReference type="AlphaFoldDB" id="A0A5J5F4M8"/>
<dbReference type="OrthoDB" id="45930at2759"/>
<dbReference type="Proteomes" id="UP000326924">
    <property type="component" value="Unassembled WGS sequence"/>
</dbReference>